<dbReference type="InterPro" id="IPR020231">
    <property type="entry name" value="Uncharacterised_YfgI"/>
</dbReference>
<feature type="signal peptide" evidence="2">
    <location>
        <begin position="1"/>
        <end position="20"/>
    </location>
</feature>
<comment type="caution">
    <text evidence="3">The sequence shown here is derived from an EMBL/GenBank/DDBJ whole genome shotgun (WGS) entry which is preliminary data.</text>
</comment>
<dbReference type="OrthoDB" id="7220497at2"/>
<protein>
    <submittedName>
        <fullName evidence="3">Uncharacterized protein</fullName>
    </submittedName>
</protein>
<proteinExistence type="predicted"/>
<evidence type="ECO:0000256" key="1">
    <source>
        <dbReference type="SAM" id="MobiDB-lite"/>
    </source>
</evidence>
<feature type="compositionally biased region" description="Basic and acidic residues" evidence="1">
    <location>
        <begin position="47"/>
        <end position="58"/>
    </location>
</feature>
<dbReference type="AlphaFoldDB" id="A0A5R9JC49"/>
<dbReference type="Proteomes" id="UP000305654">
    <property type="component" value="Unassembled WGS sequence"/>
</dbReference>
<evidence type="ECO:0000256" key="2">
    <source>
        <dbReference type="SAM" id="SignalP"/>
    </source>
</evidence>
<keyword evidence="2" id="KW-0732">Signal</keyword>
<reference evidence="3 4" key="1">
    <citation type="submission" date="2019-05" db="EMBL/GenBank/DDBJ databases">
        <authorList>
            <person name="Pankratov T."/>
            <person name="Grouzdev D."/>
        </authorList>
    </citation>
    <scope>NUCLEOTIDE SEQUENCE [LARGE SCALE GENOMIC DNA]</scope>
    <source>
        <strain evidence="3 4">KEBCLARHB70R</strain>
    </source>
</reference>
<evidence type="ECO:0000313" key="4">
    <source>
        <dbReference type="Proteomes" id="UP000305654"/>
    </source>
</evidence>
<organism evidence="3 4">
    <name type="scientific">Lichenicoccus roseus</name>
    <dbReference type="NCBI Taxonomy" id="2683649"/>
    <lineage>
        <taxon>Bacteria</taxon>
        <taxon>Pseudomonadati</taxon>
        <taxon>Pseudomonadota</taxon>
        <taxon>Alphaproteobacteria</taxon>
        <taxon>Acetobacterales</taxon>
        <taxon>Acetobacteraceae</taxon>
        <taxon>Lichenicoccus</taxon>
    </lineage>
</organism>
<keyword evidence="4" id="KW-1185">Reference proteome</keyword>
<feature type="chain" id="PRO_5024352276" evidence="2">
    <location>
        <begin position="21"/>
        <end position="183"/>
    </location>
</feature>
<dbReference type="EMBL" id="VCDI01000002">
    <property type="protein sequence ID" value="TLU73191.1"/>
    <property type="molecule type" value="Genomic_DNA"/>
</dbReference>
<accession>A0A5R9JC49</accession>
<feature type="region of interest" description="Disordered" evidence="1">
    <location>
        <begin position="38"/>
        <end position="70"/>
    </location>
</feature>
<evidence type="ECO:0000313" key="3">
    <source>
        <dbReference type="EMBL" id="TLU73191.1"/>
    </source>
</evidence>
<dbReference type="Pfam" id="PF17358">
    <property type="entry name" value="DUF5384"/>
    <property type="match status" value="1"/>
</dbReference>
<sequence>MIFRPWCLGLVLLAPLPALAQVPSSEIDAVFSAQQQQEEQYRSAQADQREREQRDRQVQARHSQAQADARLARENERVASARASQQRDQSYQDQLRALAIQRQVLDLQAVKTRVARENDYIDRDLAKKGAETDVTESEAIATRNLSMGARTLLERTGEAEVDAAALGKTRDTAIDGVGSAHAR</sequence>
<name>A0A5R9JC49_9PROT</name>
<gene>
    <name evidence="3" type="ORF">FE263_07140</name>
</gene>
<dbReference type="RefSeq" id="WP_138325272.1">
    <property type="nucleotide sequence ID" value="NZ_VCDI01000002.1"/>
</dbReference>